<dbReference type="AlphaFoldDB" id="A0A8H7DHK5"/>
<feature type="domain" description="Mug135-like C-terminal" evidence="3">
    <location>
        <begin position="109"/>
        <end position="177"/>
    </location>
</feature>
<evidence type="ECO:0000259" key="3">
    <source>
        <dbReference type="Pfam" id="PF08593"/>
    </source>
</evidence>
<dbReference type="EMBL" id="JACAZI010000001">
    <property type="protein sequence ID" value="KAF7371666.1"/>
    <property type="molecule type" value="Genomic_DNA"/>
</dbReference>
<sequence length="287" mass="31778">MAIPLPPMPQVLRDRINIAPPRDPPTLDDLANATALKHQAILAQGELGAVVDFEHKVAAAHAHDFKQIVEEVVDDAINPLKRRLDTMERQLNEISLNINKANGLGARANNALLGSGKGLMPFFPVAFHDGSMPDISLTDIDVIDNLSAVKLSSYYRKYKGDDQAALPSIEDRKKYIKFLENVFAPLIAFPVLDSNGMPLTTSHWRERLTAGMARLSPSVRMGKGRGNPLCHREWHTAFIVVPAGTSMLTLAHPMDIRVAYVKPPHRYISWPAKRQTVVFTTRAPNTT</sequence>
<protein>
    <recommendedName>
        <fullName evidence="3">Mug135-like C-terminal domain-containing protein</fullName>
    </recommendedName>
</protein>
<evidence type="ECO:0000256" key="2">
    <source>
        <dbReference type="SAM" id="Coils"/>
    </source>
</evidence>
<evidence type="ECO:0000256" key="1">
    <source>
        <dbReference type="ARBA" id="ARBA00005788"/>
    </source>
</evidence>
<name>A0A8H7DHK5_9AGAR</name>
<proteinExistence type="inferred from homology"/>
<accession>A0A8H7DHK5</accession>
<evidence type="ECO:0000313" key="5">
    <source>
        <dbReference type="Proteomes" id="UP000620124"/>
    </source>
</evidence>
<keyword evidence="5" id="KW-1185">Reference proteome</keyword>
<dbReference type="InterPro" id="IPR013902">
    <property type="entry name" value="Mug135-like_C"/>
</dbReference>
<comment type="caution">
    <text evidence="4">The sequence shown here is derived from an EMBL/GenBank/DDBJ whole genome shotgun (WGS) entry which is preliminary data.</text>
</comment>
<dbReference type="Proteomes" id="UP000620124">
    <property type="component" value="Unassembled WGS sequence"/>
</dbReference>
<feature type="coiled-coil region" evidence="2">
    <location>
        <begin position="77"/>
        <end position="104"/>
    </location>
</feature>
<organism evidence="4 5">
    <name type="scientific">Mycena venus</name>
    <dbReference type="NCBI Taxonomy" id="2733690"/>
    <lineage>
        <taxon>Eukaryota</taxon>
        <taxon>Fungi</taxon>
        <taxon>Dikarya</taxon>
        <taxon>Basidiomycota</taxon>
        <taxon>Agaricomycotina</taxon>
        <taxon>Agaricomycetes</taxon>
        <taxon>Agaricomycetidae</taxon>
        <taxon>Agaricales</taxon>
        <taxon>Marasmiineae</taxon>
        <taxon>Mycenaceae</taxon>
        <taxon>Mycena</taxon>
    </lineage>
</organism>
<comment type="similarity">
    <text evidence="1">Belongs to the UPF0612 family.</text>
</comment>
<evidence type="ECO:0000313" key="4">
    <source>
        <dbReference type="EMBL" id="KAF7371666.1"/>
    </source>
</evidence>
<reference evidence="4" key="1">
    <citation type="submission" date="2020-05" db="EMBL/GenBank/DDBJ databases">
        <title>Mycena genomes resolve the evolution of fungal bioluminescence.</title>
        <authorList>
            <person name="Tsai I.J."/>
        </authorList>
    </citation>
    <scope>NUCLEOTIDE SEQUENCE</scope>
    <source>
        <strain evidence="4">CCC161011</strain>
    </source>
</reference>
<keyword evidence="2" id="KW-0175">Coiled coil</keyword>
<gene>
    <name evidence="4" type="ORF">MVEN_00022700</name>
</gene>
<dbReference type="Pfam" id="PF08593">
    <property type="entry name" value="Mug135_C"/>
    <property type="match status" value="1"/>
</dbReference>